<proteinExistence type="predicted"/>
<gene>
    <name evidence="2" type="ORF">JCGZ_10899</name>
</gene>
<dbReference type="EMBL" id="KK914513">
    <property type="protein sequence ID" value="KDP34694.1"/>
    <property type="molecule type" value="Genomic_DNA"/>
</dbReference>
<sequence>MAHPLTCAPGSRSPIRPTGLILTDQSSHCISILSFLFHTNRRQPGRLLIKRSQQEATLRAAIKSRLSGAQRREANPWLMVNDDGEGESGATLSTGMKLESIDRRRVELKRRRDFPISNSQVSCECTLETKGEREEGRRGLLQ</sequence>
<accession>A0A067KSB2</accession>
<feature type="region of interest" description="Disordered" evidence="1">
    <location>
        <begin position="73"/>
        <end position="96"/>
    </location>
</feature>
<keyword evidence="3" id="KW-1185">Reference proteome</keyword>
<organism evidence="2 3">
    <name type="scientific">Jatropha curcas</name>
    <name type="common">Barbados nut</name>
    <dbReference type="NCBI Taxonomy" id="180498"/>
    <lineage>
        <taxon>Eukaryota</taxon>
        <taxon>Viridiplantae</taxon>
        <taxon>Streptophyta</taxon>
        <taxon>Embryophyta</taxon>
        <taxon>Tracheophyta</taxon>
        <taxon>Spermatophyta</taxon>
        <taxon>Magnoliopsida</taxon>
        <taxon>eudicotyledons</taxon>
        <taxon>Gunneridae</taxon>
        <taxon>Pentapetalae</taxon>
        <taxon>rosids</taxon>
        <taxon>fabids</taxon>
        <taxon>Malpighiales</taxon>
        <taxon>Euphorbiaceae</taxon>
        <taxon>Crotonoideae</taxon>
        <taxon>Jatropheae</taxon>
        <taxon>Jatropha</taxon>
    </lineage>
</organism>
<reference evidence="2 3" key="1">
    <citation type="journal article" date="2014" name="PLoS ONE">
        <title>Global Analysis of Gene Expression Profiles in Physic Nut (Jatropha curcas L.) Seedlings Exposed to Salt Stress.</title>
        <authorList>
            <person name="Zhang L."/>
            <person name="Zhang C."/>
            <person name="Wu P."/>
            <person name="Chen Y."/>
            <person name="Li M."/>
            <person name="Jiang H."/>
            <person name="Wu G."/>
        </authorList>
    </citation>
    <scope>NUCLEOTIDE SEQUENCE [LARGE SCALE GENOMIC DNA]</scope>
    <source>
        <strain evidence="3">cv. GZQX0401</strain>
        <tissue evidence="2">Young leaves</tissue>
    </source>
</reference>
<dbReference type="Proteomes" id="UP000027138">
    <property type="component" value="Unassembled WGS sequence"/>
</dbReference>
<evidence type="ECO:0000313" key="2">
    <source>
        <dbReference type="EMBL" id="KDP34694.1"/>
    </source>
</evidence>
<dbReference type="AlphaFoldDB" id="A0A067KSB2"/>
<protein>
    <submittedName>
        <fullName evidence="2">Uncharacterized protein</fullName>
    </submittedName>
</protein>
<evidence type="ECO:0000256" key="1">
    <source>
        <dbReference type="SAM" id="MobiDB-lite"/>
    </source>
</evidence>
<evidence type="ECO:0000313" key="3">
    <source>
        <dbReference type="Proteomes" id="UP000027138"/>
    </source>
</evidence>
<name>A0A067KSB2_JATCU</name>